<dbReference type="PROSITE" id="PS51746">
    <property type="entry name" value="PPM_2"/>
    <property type="match status" value="1"/>
</dbReference>
<dbReference type="InterPro" id="IPR036457">
    <property type="entry name" value="PPM-type-like_dom_sf"/>
</dbReference>
<dbReference type="SUPFAM" id="SSF81606">
    <property type="entry name" value="PP2C-like"/>
    <property type="match status" value="1"/>
</dbReference>
<dbReference type="InterPro" id="IPR001932">
    <property type="entry name" value="PPM-type_phosphatase-like_dom"/>
</dbReference>
<dbReference type="PANTHER" id="PTHR13832:SF827">
    <property type="entry name" value="PROTEIN PHOSPHATASE 1L"/>
    <property type="match status" value="1"/>
</dbReference>
<dbReference type="Pfam" id="PF13672">
    <property type="entry name" value="PP2C_2"/>
    <property type="match status" value="1"/>
</dbReference>
<sequence>MVENILRRQSGEPLEVTLTLPAVSSDEIILTKEENNLEVFSKSDIGLVRSQNQDDCRFGVISPSCAWAVVCDGMGGANGGNIASATAVEYISSKITDLYKDDMTKEQIGELIAEIVVNANMKIYELSLKDPELTGMGTTCEFVFVKDTTVHIVHVGDSRTYAIRGGKIKQLTEDHSVVQEMVRRGELTYEQAQNHPNKNFITRALGIKPSVRLDYIEANFIYGDVLLICTDGLSNCITTGDMVKICHENRGEDLINKLVDKAKEGGGTDNITATVIY</sequence>
<organism evidence="2 3">
    <name type="scientific">Ruminococcus bromii</name>
    <dbReference type="NCBI Taxonomy" id="40518"/>
    <lineage>
        <taxon>Bacteria</taxon>
        <taxon>Bacillati</taxon>
        <taxon>Bacillota</taxon>
        <taxon>Clostridia</taxon>
        <taxon>Eubacteriales</taxon>
        <taxon>Oscillospiraceae</taxon>
        <taxon>Ruminococcus</taxon>
    </lineage>
</organism>
<reference evidence="2 3" key="1">
    <citation type="submission" date="2019-03" db="EMBL/GenBank/DDBJ databases">
        <authorList>
            <person name="Molinero N."/>
            <person name="Sanchez B."/>
            <person name="Walker A."/>
            <person name="Duncan S."/>
            <person name="Delgado S."/>
            <person name="Margolles A."/>
        </authorList>
    </citation>
    <scope>NUCLEOTIDE SEQUENCE [LARGE SCALE GENOMIC DNA]</scope>
    <source>
        <strain evidence="2 3">IPLA60002</strain>
    </source>
</reference>
<accession>A0ABT0NGN0</accession>
<protein>
    <submittedName>
        <fullName evidence="2">Stp1/IreP family PP2C-type Ser/Thr phosphatase</fullName>
    </submittedName>
</protein>
<dbReference type="Proteomes" id="UP001056693">
    <property type="component" value="Unassembled WGS sequence"/>
</dbReference>
<dbReference type="PANTHER" id="PTHR13832">
    <property type="entry name" value="PROTEIN PHOSPHATASE 2C"/>
    <property type="match status" value="1"/>
</dbReference>
<keyword evidence="3" id="KW-1185">Reference proteome</keyword>
<evidence type="ECO:0000313" key="2">
    <source>
        <dbReference type="EMBL" id="MCL3787077.1"/>
    </source>
</evidence>
<feature type="domain" description="PPM-type phosphatase" evidence="1">
    <location>
        <begin position="38"/>
        <end position="277"/>
    </location>
</feature>
<evidence type="ECO:0000313" key="3">
    <source>
        <dbReference type="Proteomes" id="UP001056693"/>
    </source>
</evidence>
<proteinExistence type="predicted"/>
<dbReference type="InterPro" id="IPR015655">
    <property type="entry name" value="PP2C"/>
</dbReference>
<dbReference type="SMART" id="SM00331">
    <property type="entry name" value="PP2C_SIG"/>
    <property type="match status" value="1"/>
</dbReference>
<gene>
    <name evidence="2" type="ORF">E2N93_03450</name>
</gene>
<dbReference type="SMART" id="SM00332">
    <property type="entry name" value="PP2Cc"/>
    <property type="match status" value="1"/>
</dbReference>
<dbReference type="EMBL" id="SNUZ01000004">
    <property type="protein sequence ID" value="MCL3787077.1"/>
    <property type="molecule type" value="Genomic_DNA"/>
</dbReference>
<evidence type="ECO:0000259" key="1">
    <source>
        <dbReference type="PROSITE" id="PS51746"/>
    </source>
</evidence>
<name>A0ABT0NGN0_9FIRM</name>
<comment type="caution">
    <text evidence="2">The sequence shown here is derived from an EMBL/GenBank/DDBJ whole genome shotgun (WGS) entry which is preliminary data.</text>
</comment>
<dbReference type="Gene3D" id="3.60.40.10">
    <property type="entry name" value="PPM-type phosphatase domain"/>
    <property type="match status" value="1"/>
</dbReference>
<dbReference type="CDD" id="cd00143">
    <property type="entry name" value="PP2Cc"/>
    <property type="match status" value="1"/>
</dbReference>
<dbReference type="NCBIfam" id="NF033484">
    <property type="entry name" value="Stp1_PP2C_phos"/>
    <property type="match status" value="1"/>
</dbReference>